<evidence type="ECO:0000313" key="14">
    <source>
        <dbReference type="WBParaSite" id="PSU_v2.g6786.t1"/>
    </source>
</evidence>
<comment type="subunit">
    <text evidence="10">Component of the NDC80 complex.</text>
</comment>
<sequence>MDDRFRTNNSRTPQQSTGRNSIFGRPSLYGQANARTSMRPSDAGRFSYGVQSSAMKKTIPHHMTKNTRNVRDKAYIEEQKEIIRNFLEIKSSQLDPKCLTSPTTNQFQALFEFIYSHLDPDYHFPAIMKSLKYPLQIKVSTMQSVSSGTSWPYLLDALGYLVTFVTKVETMNIMSLVDDEGSDSSRRFVTCI</sequence>
<feature type="compositionally biased region" description="Polar residues" evidence="11">
    <location>
        <begin position="7"/>
        <end position="20"/>
    </location>
</feature>
<dbReference type="InterPro" id="IPR038273">
    <property type="entry name" value="Ndc80_sf"/>
</dbReference>
<dbReference type="PANTHER" id="PTHR10643:SF2">
    <property type="entry name" value="KINETOCHORE PROTEIN NDC80 HOMOLOG"/>
    <property type="match status" value="1"/>
</dbReference>
<proteinExistence type="inferred from homology"/>
<keyword evidence="4 10" id="KW-0498">Mitosis</keyword>
<evidence type="ECO:0000256" key="7">
    <source>
        <dbReference type="ARBA" id="ARBA00023242"/>
    </source>
</evidence>
<dbReference type="AlphaFoldDB" id="A0A914Z353"/>
<dbReference type="InterPro" id="IPR055260">
    <property type="entry name" value="Ndc80_CH"/>
</dbReference>
<feature type="domain" description="Kinetochore protein Ndc80 CH" evidence="12">
    <location>
        <begin position="50"/>
        <end position="169"/>
    </location>
</feature>
<evidence type="ECO:0000256" key="3">
    <source>
        <dbReference type="ARBA" id="ARBA00022618"/>
    </source>
</evidence>
<dbReference type="GO" id="GO:0005634">
    <property type="term" value="C:nucleus"/>
    <property type="evidence" value="ECO:0007669"/>
    <property type="project" value="UniProtKB-SubCell"/>
</dbReference>
<evidence type="ECO:0000313" key="13">
    <source>
        <dbReference type="Proteomes" id="UP000887577"/>
    </source>
</evidence>
<dbReference type="GO" id="GO:0051301">
    <property type="term" value="P:cell division"/>
    <property type="evidence" value="ECO:0007669"/>
    <property type="project" value="UniProtKB-UniRule"/>
</dbReference>
<evidence type="ECO:0000256" key="1">
    <source>
        <dbReference type="ARBA" id="ARBA00007050"/>
    </source>
</evidence>
<dbReference type="Proteomes" id="UP000887577">
    <property type="component" value="Unplaced"/>
</dbReference>
<reference evidence="14" key="1">
    <citation type="submission" date="2022-11" db="UniProtKB">
        <authorList>
            <consortium name="WormBaseParasite"/>
        </authorList>
    </citation>
    <scope>IDENTIFICATION</scope>
</reference>
<evidence type="ECO:0000256" key="9">
    <source>
        <dbReference type="ARBA" id="ARBA00023328"/>
    </source>
</evidence>
<evidence type="ECO:0000256" key="2">
    <source>
        <dbReference type="ARBA" id="ARBA00022454"/>
    </source>
</evidence>
<keyword evidence="6" id="KW-0175">Coiled coil</keyword>
<dbReference type="Gene3D" id="1.10.418.30">
    <property type="entry name" value="Ncd80 complex, Ncd80 subunit"/>
    <property type="match status" value="1"/>
</dbReference>
<comment type="function">
    <text evidence="10">Acts as a component of the essential kinetochore-associated NDC80 complex, which is required for chromosome segregation and spindle checkpoint activity.</text>
</comment>
<name>A0A914Z353_9BILA</name>
<feature type="region of interest" description="Disordered" evidence="11">
    <location>
        <begin position="1"/>
        <end position="27"/>
    </location>
</feature>
<keyword evidence="8 10" id="KW-0131">Cell cycle</keyword>
<comment type="similarity">
    <text evidence="1 10">Belongs to the NDC80/HEC1 family.</text>
</comment>
<keyword evidence="3 10" id="KW-0132">Cell division</keyword>
<keyword evidence="13" id="KW-1185">Reference proteome</keyword>
<evidence type="ECO:0000256" key="4">
    <source>
        <dbReference type="ARBA" id="ARBA00022776"/>
    </source>
</evidence>
<dbReference type="WBParaSite" id="PSU_v2.g6786.t1">
    <property type="protein sequence ID" value="PSU_v2.g6786.t1"/>
    <property type="gene ID" value="PSU_v2.g6786"/>
</dbReference>
<comment type="subcellular location">
    <subcellularLocation>
        <location evidence="10">Chromosome</location>
        <location evidence="10">Centromere</location>
        <location evidence="10">Kinetochore</location>
    </subcellularLocation>
    <subcellularLocation>
        <location evidence="10">Nucleus</location>
    </subcellularLocation>
</comment>
<keyword evidence="5 10" id="KW-0995">Kinetochore</keyword>
<dbReference type="Pfam" id="PF03801">
    <property type="entry name" value="Ndc80_HEC"/>
    <property type="match status" value="1"/>
</dbReference>
<keyword evidence="9 10" id="KW-0137">Centromere</keyword>
<evidence type="ECO:0000256" key="5">
    <source>
        <dbReference type="ARBA" id="ARBA00022838"/>
    </source>
</evidence>
<keyword evidence="7 10" id="KW-0539">Nucleus</keyword>
<evidence type="ECO:0000259" key="12">
    <source>
        <dbReference type="Pfam" id="PF03801"/>
    </source>
</evidence>
<keyword evidence="2 10" id="KW-0158">Chromosome</keyword>
<evidence type="ECO:0000256" key="8">
    <source>
        <dbReference type="ARBA" id="ARBA00023306"/>
    </source>
</evidence>
<dbReference type="GO" id="GO:0031262">
    <property type="term" value="C:Ndc80 complex"/>
    <property type="evidence" value="ECO:0007669"/>
    <property type="project" value="UniProtKB-UniRule"/>
</dbReference>
<dbReference type="GO" id="GO:0051315">
    <property type="term" value="P:attachment of mitotic spindle microtubules to kinetochore"/>
    <property type="evidence" value="ECO:0007669"/>
    <property type="project" value="UniProtKB-UniRule"/>
</dbReference>
<dbReference type="PANTHER" id="PTHR10643">
    <property type="entry name" value="KINETOCHORE PROTEIN NDC80"/>
    <property type="match status" value="1"/>
</dbReference>
<dbReference type="InterPro" id="IPR005550">
    <property type="entry name" value="Kinetochore_Ndc80"/>
</dbReference>
<evidence type="ECO:0000256" key="10">
    <source>
        <dbReference type="RuleBase" id="RU368072"/>
    </source>
</evidence>
<evidence type="ECO:0000256" key="11">
    <source>
        <dbReference type="SAM" id="MobiDB-lite"/>
    </source>
</evidence>
<organism evidence="13 14">
    <name type="scientific">Panagrolaimus superbus</name>
    <dbReference type="NCBI Taxonomy" id="310955"/>
    <lineage>
        <taxon>Eukaryota</taxon>
        <taxon>Metazoa</taxon>
        <taxon>Ecdysozoa</taxon>
        <taxon>Nematoda</taxon>
        <taxon>Chromadorea</taxon>
        <taxon>Rhabditida</taxon>
        <taxon>Tylenchina</taxon>
        <taxon>Panagrolaimomorpha</taxon>
        <taxon>Panagrolaimoidea</taxon>
        <taxon>Panagrolaimidae</taxon>
        <taxon>Panagrolaimus</taxon>
    </lineage>
</organism>
<evidence type="ECO:0000256" key="6">
    <source>
        <dbReference type="ARBA" id="ARBA00023054"/>
    </source>
</evidence>
<protein>
    <recommendedName>
        <fullName evidence="10">Kinetochore protein NDC80</fullName>
    </recommendedName>
</protein>
<accession>A0A914Z353</accession>